<dbReference type="Proteomes" id="UP000593568">
    <property type="component" value="Unassembled WGS sequence"/>
</dbReference>
<keyword evidence="2" id="KW-1185">Reference proteome</keyword>
<accession>A0A7J9FD66</accession>
<feature type="non-terminal residue" evidence="1">
    <location>
        <position position="1"/>
    </location>
</feature>
<comment type="caution">
    <text evidence="1">The sequence shown here is derived from an EMBL/GenBank/DDBJ whole genome shotgun (WGS) entry which is preliminary data.</text>
</comment>
<reference evidence="1 2" key="1">
    <citation type="journal article" date="2019" name="Genome Biol. Evol.">
        <title>Insights into the evolution of the New World diploid cottons (Gossypium, subgenus Houzingenia) based on genome sequencing.</title>
        <authorList>
            <person name="Grover C.E."/>
            <person name="Arick M.A. 2nd"/>
            <person name="Thrash A."/>
            <person name="Conover J.L."/>
            <person name="Sanders W.S."/>
            <person name="Peterson D.G."/>
            <person name="Frelichowski J.E."/>
            <person name="Scheffler J.A."/>
            <person name="Scheffler B.E."/>
            <person name="Wendel J.F."/>
        </authorList>
    </citation>
    <scope>NUCLEOTIDE SEQUENCE [LARGE SCALE GENOMIC DNA]</scope>
    <source>
        <strain evidence="1">8</strain>
        <tissue evidence="1">Leaf</tissue>
    </source>
</reference>
<dbReference type="AlphaFoldDB" id="A0A7J9FD66"/>
<dbReference type="EMBL" id="JABEZW010000013">
    <property type="protein sequence ID" value="MBA0783108.1"/>
    <property type="molecule type" value="Genomic_DNA"/>
</dbReference>
<proteinExistence type="predicted"/>
<name>A0A7J9FD66_9ROSI</name>
<gene>
    <name evidence="1" type="ORF">Gotri_000878</name>
</gene>
<protein>
    <submittedName>
        <fullName evidence="1">Uncharacterized protein</fullName>
    </submittedName>
</protein>
<sequence>MKLDDGFGIYYPFAKLKNLIMVAGHSVYTSSSCEKADNEDSWFLDGIKVSRRALILLKGKRTDNLYILEVSTVTGKIGRPSFIMESKSTRLEWKYESRWRFV</sequence>
<evidence type="ECO:0000313" key="2">
    <source>
        <dbReference type="Proteomes" id="UP000593568"/>
    </source>
</evidence>
<dbReference type="GO" id="GO:0005737">
    <property type="term" value="C:cytoplasm"/>
    <property type="evidence" value="ECO:0007669"/>
    <property type="project" value="TreeGrafter"/>
</dbReference>
<dbReference type="PANTHER" id="PTHR28110:SF1">
    <property type="entry name" value="TRANSMEMBRANE PROTEIN"/>
    <property type="match status" value="1"/>
</dbReference>
<dbReference type="InterPro" id="IPR055323">
    <property type="entry name" value="C57A10.07/YOR238W"/>
</dbReference>
<dbReference type="PANTHER" id="PTHR28110">
    <property type="entry name" value="TRANSMEMBRANE PROTEIN"/>
    <property type="match status" value="1"/>
</dbReference>
<dbReference type="PROSITE" id="PS51257">
    <property type="entry name" value="PROKAR_LIPOPROTEIN"/>
    <property type="match status" value="1"/>
</dbReference>
<organism evidence="1 2">
    <name type="scientific">Gossypium trilobum</name>
    <dbReference type="NCBI Taxonomy" id="34281"/>
    <lineage>
        <taxon>Eukaryota</taxon>
        <taxon>Viridiplantae</taxon>
        <taxon>Streptophyta</taxon>
        <taxon>Embryophyta</taxon>
        <taxon>Tracheophyta</taxon>
        <taxon>Spermatophyta</taxon>
        <taxon>Magnoliopsida</taxon>
        <taxon>eudicotyledons</taxon>
        <taxon>Gunneridae</taxon>
        <taxon>Pentapetalae</taxon>
        <taxon>rosids</taxon>
        <taxon>malvids</taxon>
        <taxon>Malvales</taxon>
        <taxon>Malvaceae</taxon>
        <taxon>Malvoideae</taxon>
        <taxon>Gossypium</taxon>
    </lineage>
</organism>
<evidence type="ECO:0000313" key="1">
    <source>
        <dbReference type="EMBL" id="MBA0783108.1"/>
    </source>
</evidence>